<evidence type="ECO:0000313" key="2">
    <source>
        <dbReference type="Proteomes" id="UP001054945"/>
    </source>
</evidence>
<sequence>MLWLAEDGLTKQHWMRPNDRFQDGGKRSALGCPGFAGVGQEIKRLEGGGGKAIEAGIKRCCGQQRMVDKAALDVTRRCLSR</sequence>
<comment type="caution">
    <text evidence="1">The sequence shown here is derived from an EMBL/GenBank/DDBJ whole genome shotgun (WGS) entry which is preliminary data.</text>
</comment>
<dbReference type="Proteomes" id="UP001054945">
    <property type="component" value="Unassembled WGS sequence"/>
</dbReference>
<name>A0AAV4T8Z1_CAEEX</name>
<accession>A0AAV4T8Z1</accession>
<dbReference type="AlphaFoldDB" id="A0AAV4T8Z1"/>
<organism evidence="1 2">
    <name type="scientific">Caerostris extrusa</name>
    <name type="common">Bark spider</name>
    <name type="synonym">Caerostris bankana</name>
    <dbReference type="NCBI Taxonomy" id="172846"/>
    <lineage>
        <taxon>Eukaryota</taxon>
        <taxon>Metazoa</taxon>
        <taxon>Ecdysozoa</taxon>
        <taxon>Arthropoda</taxon>
        <taxon>Chelicerata</taxon>
        <taxon>Arachnida</taxon>
        <taxon>Araneae</taxon>
        <taxon>Araneomorphae</taxon>
        <taxon>Entelegynae</taxon>
        <taxon>Araneoidea</taxon>
        <taxon>Araneidae</taxon>
        <taxon>Caerostris</taxon>
    </lineage>
</organism>
<gene>
    <name evidence="1" type="ORF">CEXT_713001</name>
</gene>
<keyword evidence="2" id="KW-1185">Reference proteome</keyword>
<evidence type="ECO:0000313" key="1">
    <source>
        <dbReference type="EMBL" id="GIY42735.1"/>
    </source>
</evidence>
<reference evidence="1 2" key="1">
    <citation type="submission" date="2021-06" db="EMBL/GenBank/DDBJ databases">
        <title>Caerostris extrusa draft genome.</title>
        <authorList>
            <person name="Kono N."/>
            <person name="Arakawa K."/>
        </authorList>
    </citation>
    <scope>NUCLEOTIDE SEQUENCE [LARGE SCALE GENOMIC DNA]</scope>
</reference>
<dbReference type="EMBL" id="BPLR01010889">
    <property type="protein sequence ID" value="GIY42735.1"/>
    <property type="molecule type" value="Genomic_DNA"/>
</dbReference>
<proteinExistence type="predicted"/>
<protein>
    <submittedName>
        <fullName evidence="1">Uncharacterized protein</fullName>
    </submittedName>
</protein>